<organism evidence="5 6">
    <name type="scientific">Mycoplasmopsis agalactiae (strain NCTC 10123 / CIP 59.7 / PG2)</name>
    <name type="common">Mycoplasma agalactiae</name>
    <dbReference type="NCBI Taxonomy" id="347257"/>
    <lineage>
        <taxon>Bacteria</taxon>
        <taxon>Bacillati</taxon>
        <taxon>Mycoplasmatota</taxon>
        <taxon>Mycoplasmoidales</taxon>
        <taxon>Metamycoplasmataceae</taxon>
        <taxon>Mycoplasmopsis</taxon>
    </lineage>
</organism>
<evidence type="ECO:0000259" key="4">
    <source>
        <dbReference type="Pfam" id="PF03305"/>
    </source>
</evidence>
<dbReference type="InterPro" id="IPR004984">
    <property type="entry name" value="Mycoplasma_lipoprotein_cen_dom"/>
</dbReference>
<evidence type="ECO:0000313" key="5">
    <source>
        <dbReference type="EMBL" id="CAL59201.1"/>
    </source>
</evidence>
<evidence type="ECO:0000313" key="6">
    <source>
        <dbReference type="Proteomes" id="UP000007065"/>
    </source>
</evidence>
<evidence type="ECO:0000256" key="1">
    <source>
        <dbReference type="ARBA" id="ARBA00009031"/>
    </source>
</evidence>
<dbReference type="RefSeq" id="WP_011949669.1">
    <property type="nucleotide sequence ID" value="NC_009497.1"/>
</dbReference>
<dbReference type="HOGENOM" id="CLU_017227_1_0_14"/>
<keyword evidence="6" id="KW-1185">Reference proteome</keyword>
<reference evidence="6" key="1">
    <citation type="journal article" date="2007" name="PLoS Genet.">
        <title>Being pathogenic, plastic, and sexual while living with a nearly minimal bacterial genome.</title>
        <authorList>
            <person name="Sirand-Pugnet P."/>
            <person name="Lartigue C."/>
            <person name="Marenda M."/>
            <person name="Jacob D."/>
            <person name="Barre A."/>
            <person name="Barbe V."/>
            <person name="Schenowitz C."/>
            <person name="Mangenot S."/>
            <person name="Couloux A."/>
            <person name="Segurens B."/>
            <person name="de Daruvar A."/>
            <person name="Blanchard A."/>
            <person name="Citti C."/>
        </authorList>
    </citation>
    <scope>NUCLEOTIDE SEQUENCE [LARGE SCALE GENOMIC DNA]</scope>
    <source>
        <strain evidence="6">PG2</strain>
    </source>
</reference>
<dbReference type="STRING" id="347257.MAG5030"/>
<name>A5IYU2_MYCAP</name>
<feature type="signal peptide" evidence="2">
    <location>
        <begin position="1"/>
        <end position="20"/>
    </location>
</feature>
<protein>
    <submittedName>
        <fullName evidence="5">P80, predicted lipoprotein</fullName>
    </submittedName>
</protein>
<dbReference type="InterPro" id="IPR004890">
    <property type="entry name" value="Lipoprotein_10_C"/>
</dbReference>
<feature type="chain" id="PRO_5002683831" evidence="2">
    <location>
        <begin position="21"/>
        <end position="721"/>
    </location>
</feature>
<evidence type="ECO:0000256" key="2">
    <source>
        <dbReference type="SAM" id="SignalP"/>
    </source>
</evidence>
<dbReference type="Pfam" id="PF03305">
    <property type="entry name" value="Lipoprotein_X"/>
    <property type="match status" value="1"/>
</dbReference>
<sequence>MNKKNKLMIGLSSATIPIFAAVSAKCVDKDYEELGKDTKKIWVGVTFSSGQPQWNAITSLINYYNEAHKNDKHFLPVDIKHLGSEYAEGENSIIKDLEADKKEIVNLTFNYNSLAAKLASKKITDKYKREKLLNFEDNDKDINVNLDNTSEQFTTANKTTENLPKNGSFIIPIFKSITVMSANAPVLQYIFKTFEEKGAKFDESFKNSDRYKQIMENGKGDESEVKKLWGDFVEDQATTVKGLTIKQSTFENFRELLTFADIAQKSFKNSAAQNSRLHILGVDDVSSVVQTLPYSLINKTSDFFIKTGSKNRKTTVSYASFKNSNNPGVQNLSKVYDKFKSSLQTKSLTLLAGGEYTSAYQTKHEYAFGIGSTAGYRHNFLSDDSKKTIFTVKDTGFKGEKDLEFKNTAKSKDGVDLLVLSGEHTNYIFKSGTDKNKLTGEKQKALKHSYKSVDASTDAKIDVVLKDITSNDSNNAKNQWLLFIKKDNKQDIESVKNKGTEIGTVIETKSKDPAKYKVFFFKDESQLEKKELSSTGTLQENELIAFPVPGKWDETSKRKVVYAQGPSLIGVSWGAKPDRAAKNFVKFLTSLDKIDITFGNYNKDRQLTKEIKKYTGVTPAFFISDAASYVFPVKGFENTDTSKYANKYIVHTYNELKETVKNKDVVIYEEPAGFYSSSFRENLGSAFRSAYQKAKNNEALKDFDTEIKGQVTTLSNSFINN</sequence>
<keyword evidence="5" id="KW-0449">Lipoprotein</keyword>
<dbReference type="NCBIfam" id="NF045826">
    <property type="entry name" value="lipo_P68"/>
    <property type="match status" value="1"/>
</dbReference>
<feature type="domain" description="Mycoplasma lipoprotein C-terminal" evidence="3">
    <location>
        <begin position="563"/>
        <end position="690"/>
    </location>
</feature>
<dbReference type="GeneID" id="93358241"/>
<dbReference type="Pfam" id="PF03202">
    <property type="entry name" value="Lipoprotein_10"/>
    <property type="match status" value="1"/>
</dbReference>
<comment type="similarity">
    <text evidence="1">Belongs to the MG185/MG260 family.</text>
</comment>
<gene>
    <name evidence="5" type="ordered locus">MAG5030</name>
</gene>
<accession>A5IYU2</accession>
<dbReference type="KEGG" id="maa:MAG5030"/>
<proteinExistence type="inferred from homology"/>
<keyword evidence="2" id="KW-0732">Signal</keyword>
<evidence type="ECO:0000259" key="3">
    <source>
        <dbReference type="Pfam" id="PF03202"/>
    </source>
</evidence>
<dbReference type="InterPro" id="IPR054825">
    <property type="entry name" value="P68-like"/>
</dbReference>
<dbReference type="Proteomes" id="UP000007065">
    <property type="component" value="Chromosome"/>
</dbReference>
<dbReference type="EMBL" id="CU179680">
    <property type="protein sequence ID" value="CAL59201.1"/>
    <property type="molecule type" value="Genomic_DNA"/>
</dbReference>
<feature type="domain" description="Mycoplasma lipoprotein central" evidence="4">
    <location>
        <begin position="221"/>
        <end position="392"/>
    </location>
</feature>
<dbReference type="AlphaFoldDB" id="A5IYU2"/>